<feature type="modified residue" description="N6-(pyridoxal phosphate)lysine" evidence="4">
    <location>
        <position position="186"/>
    </location>
</feature>
<dbReference type="Gene3D" id="3.40.640.10">
    <property type="entry name" value="Type I PLP-dependent aspartate aminotransferase-like (Major domain)"/>
    <property type="match status" value="1"/>
</dbReference>
<name>A0A1G2GSU9_9BACT</name>
<gene>
    <name evidence="6" type="ORF">A3B25_00210</name>
</gene>
<organism evidence="6 7">
    <name type="scientific">Candidatus Ryanbacteria bacterium RIFCSPLOWO2_01_FULL_48_26</name>
    <dbReference type="NCBI Taxonomy" id="1802126"/>
    <lineage>
        <taxon>Bacteria</taxon>
        <taxon>Candidatus Ryaniibacteriota</taxon>
    </lineage>
</organism>
<dbReference type="AlphaFoldDB" id="A0A1G2GSU9"/>
<comment type="caution">
    <text evidence="6">The sequence shown here is derived from an EMBL/GenBank/DDBJ whole genome shotgun (WGS) entry which is preliminary data.</text>
</comment>
<sequence length="367" mass="41235">MHVPFVDLTVVTRQVKDAYLEALGRLLDRKHFILTEEVEEFEEAWAEKCQVRYCVGVSCGADALYLALVAARIRPGDEVITQGNAYNATVVAIMRAGGVPRFADIDEDTLTLDLSKIEALINEKTKAILPVHLFGQANDMTSISELAKKHKLAVIGDCAQAHLAEFDGKPVGAFGDAAAFSFYPTKNLGAFGDAGAVTTNSEKIYQEIMARRNLGQVAKNDHQYFGFNMRLDPMQAIALNLKLRYLEENTEVRKQAGEYYDKLIAWADLPLRPVQKIKGANHVYHLYVAQSMKMDRDDLRKRLLELEVETAVHYPLPVYRQPFYEGPKDPCPVTDKVLGRIISLPMFVGITRQQQEYVVESLIKILK</sequence>
<dbReference type="InterPro" id="IPR015421">
    <property type="entry name" value="PyrdxlP-dep_Trfase_major"/>
</dbReference>
<evidence type="ECO:0000313" key="7">
    <source>
        <dbReference type="Proteomes" id="UP000179106"/>
    </source>
</evidence>
<dbReference type="GO" id="GO:0000271">
    <property type="term" value="P:polysaccharide biosynthetic process"/>
    <property type="evidence" value="ECO:0007669"/>
    <property type="project" value="TreeGrafter"/>
</dbReference>
<reference evidence="6 7" key="1">
    <citation type="journal article" date="2016" name="Nat. Commun.">
        <title>Thousands of microbial genomes shed light on interconnected biogeochemical processes in an aquifer system.</title>
        <authorList>
            <person name="Anantharaman K."/>
            <person name="Brown C.T."/>
            <person name="Hug L.A."/>
            <person name="Sharon I."/>
            <person name="Castelle C.J."/>
            <person name="Probst A.J."/>
            <person name="Thomas B.C."/>
            <person name="Singh A."/>
            <person name="Wilkins M.J."/>
            <person name="Karaoz U."/>
            <person name="Brodie E.L."/>
            <person name="Williams K.H."/>
            <person name="Hubbard S.S."/>
            <person name="Banfield J.F."/>
        </authorList>
    </citation>
    <scope>NUCLEOTIDE SEQUENCE [LARGE SCALE GENOMIC DNA]</scope>
</reference>
<dbReference type="SUPFAM" id="SSF53383">
    <property type="entry name" value="PLP-dependent transferases"/>
    <property type="match status" value="1"/>
</dbReference>
<evidence type="ECO:0000256" key="2">
    <source>
        <dbReference type="ARBA" id="ARBA00037999"/>
    </source>
</evidence>
<comment type="similarity">
    <text evidence="2 5">Belongs to the DegT/DnrJ/EryC1 family.</text>
</comment>
<keyword evidence="1 4" id="KW-0663">Pyridoxal phosphate</keyword>
<proteinExistence type="inferred from homology"/>
<feature type="active site" description="Proton acceptor" evidence="3">
    <location>
        <position position="186"/>
    </location>
</feature>
<dbReference type="GO" id="GO:0030170">
    <property type="term" value="F:pyridoxal phosphate binding"/>
    <property type="evidence" value="ECO:0007669"/>
    <property type="project" value="TreeGrafter"/>
</dbReference>
<evidence type="ECO:0000256" key="4">
    <source>
        <dbReference type="PIRSR" id="PIRSR000390-2"/>
    </source>
</evidence>
<dbReference type="Pfam" id="PF01041">
    <property type="entry name" value="DegT_DnrJ_EryC1"/>
    <property type="match status" value="1"/>
</dbReference>
<protein>
    <recommendedName>
        <fullName evidence="8">Erythromycin biosynthesis sensory transduction protein eryC1</fullName>
    </recommendedName>
</protein>
<dbReference type="STRING" id="1802126.A3B25_00210"/>
<evidence type="ECO:0008006" key="8">
    <source>
        <dbReference type="Google" id="ProtNLM"/>
    </source>
</evidence>
<accession>A0A1G2GSU9</accession>
<evidence type="ECO:0000256" key="1">
    <source>
        <dbReference type="ARBA" id="ARBA00022898"/>
    </source>
</evidence>
<dbReference type="InterPro" id="IPR000653">
    <property type="entry name" value="DegT/StrS_aminotransferase"/>
</dbReference>
<evidence type="ECO:0000256" key="5">
    <source>
        <dbReference type="RuleBase" id="RU004508"/>
    </source>
</evidence>
<dbReference type="PANTHER" id="PTHR30244">
    <property type="entry name" value="TRANSAMINASE"/>
    <property type="match status" value="1"/>
</dbReference>
<dbReference type="PANTHER" id="PTHR30244:SF36">
    <property type="entry name" value="3-OXO-GLUCOSE-6-PHOSPHATE:GLUTAMATE AMINOTRANSFERASE"/>
    <property type="match status" value="1"/>
</dbReference>
<evidence type="ECO:0000313" key="6">
    <source>
        <dbReference type="EMBL" id="OGZ53283.1"/>
    </source>
</evidence>
<dbReference type="CDD" id="cd00616">
    <property type="entry name" value="AHBA_syn"/>
    <property type="match status" value="1"/>
</dbReference>
<dbReference type="InterPro" id="IPR015424">
    <property type="entry name" value="PyrdxlP-dep_Trfase"/>
</dbReference>
<dbReference type="PIRSF" id="PIRSF000390">
    <property type="entry name" value="PLP_StrS"/>
    <property type="match status" value="1"/>
</dbReference>
<dbReference type="Gene3D" id="3.90.1150.10">
    <property type="entry name" value="Aspartate Aminotransferase, domain 1"/>
    <property type="match status" value="1"/>
</dbReference>
<dbReference type="EMBL" id="MHNW01000024">
    <property type="protein sequence ID" value="OGZ53283.1"/>
    <property type="molecule type" value="Genomic_DNA"/>
</dbReference>
<dbReference type="Proteomes" id="UP000179106">
    <property type="component" value="Unassembled WGS sequence"/>
</dbReference>
<dbReference type="GO" id="GO:0008483">
    <property type="term" value="F:transaminase activity"/>
    <property type="evidence" value="ECO:0007669"/>
    <property type="project" value="TreeGrafter"/>
</dbReference>
<dbReference type="InterPro" id="IPR015422">
    <property type="entry name" value="PyrdxlP-dep_Trfase_small"/>
</dbReference>
<evidence type="ECO:0000256" key="3">
    <source>
        <dbReference type="PIRSR" id="PIRSR000390-1"/>
    </source>
</evidence>